<dbReference type="OrthoDB" id="414698at2759"/>
<dbReference type="InterPro" id="IPR024072">
    <property type="entry name" value="DHFR-like_dom_sf"/>
</dbReference>
<comment type="pathway">
    <text evidence="1">Cofactor biosynthesis; tetrahydrofolate biosynthesis; 5,6,7,8-tetrahydrofolate from 7,8-dihydrofolate: step 1/1.</text>
</comment>
<accession>A0A316UBT1</accession>
<evidence type="ECO:0000313" key="10">
    <source>
        <dbReference type="Proteomes" id="UP000245942"/>
    </source>
</evidence>
<gene>
    <name evidence="9" type="ORF">BCV69DRAFT_281325</name>
</gene>
<dbReference type="PROSITE" id="PS51330">
    <property type="entry name" value="DHFR_2"/>
    <property type="match status" value="1"/>
</dbReference>
<dbReference type="AlphaFoldDB" id="A0A316UBT1"/>
<dbReference type="PRINTS" id="PR00070">
    <property type="entry name" value="DHFR"/>
</dbReference>
<evidence type="ECO:0000256" key="3">
    <source>
        <dbReference type="ARBA" id="ARBA00018886"/>
    </source>
</evidence>
<evidence type="ECO:0000313" key="9">
    <source>
        <dbReference type="EMBL" id="PWN22318.1"/>
    </source>
</evidence>
<dbReference type="Gene3D" id="3.40.430.10">
    <property type="entry name" value="Dihydrofolate Reductase, subunit A"/>
    <property type="match status" value="1"/>
</dbReference>
<dbReference type="Proteomes" id="UP000245942">
    <property type="component" value="Unassembled WGS sequence"/>
</dbReference>
<reference evidence="9 10" key="1">
    <citation type="journal article" date="2018" name="Mol. Biol. Evol.">
        <title>Broad Genomic Sampling Reveals a Smut Pathogenic Ancestry of the Fungal Clade Ustilaginomycotina.</title>
        <authorList>
            <person name="Kijpornyongpan T."/>
            <person name="Mondo S.J."/>
            <person name="Barry K."/>
            <person name="Sandor L."/>
            <person name="Lee J."/>
            <person name="Lipzen A."/>
            <person name="Pangilinan J."/>
            <person name="LaButti K."/>
            <person name="Hainaut M."/>
            <person name="Henrissat B."/>
            <person name="Grigoriev I.V."/>
            <person name="Spatafora J.W."/>
            <person name="Aime M.C."/>
        </authorList>
    </citation>
    <scope>NUCLEOTIDE SEQUENCE [LARGE SCALE GENOMIC DNA]</scope>
    <source>
        <strain evidence="9 10">MCA 4718</strain>
    </source>
</reference>
<keyword evidence="5" id="KW-0521">NADP</keyword>
<protein>
    <recommendedName>
        <fullName evidence="3">Dihydrofolate reductase</fullName>
        <ecNumber evidence="2">1.5.1.3</ecNumber>
    </recommendedName>
</protein>
<keyword evidence="10" id="KW-1185">Reference proteome</keyword>
<evidence type="ECO:0000259" key="8">
    <source>
        <dbReference type="PROSITE" id="PS51330"/>
    </source>
</evidence>
<dbReference type="GeneID" id="37013686"/>
<evidence type="ECO:0000256" key="4">
    <source>
        <dbReference type="ARBA" id="ARBA00022563"/>
    </source>
</evidence>
<dbReference type="GO" id="GO:0005739">
    <property type="term" value="C:mitochondrion"/>
    <property type="evidence" value="ECO:0007669"/>
    <property type="project" value="TreeGrafter"/>
</dbReference>
<dbReference type="GO" id="GO:0006730">
    <property type="term" value="P:one-carbon metabolic process"/>
    <property type="evidence" value="ECO:0007669"/>
    <property type="project" value="UniProtKB-KW"/>
</dbReference>
<dbReference type="EC" id="1.5.1.3" evidence="2"/>
<dbReference type="InterPro" id="IPR012259">
    <property type="entry name" value="DHFR"/>
</dbReference>
<dbReference type="RefSeq" id="XP_025349478.1">
    <property type="nucleotide sequence ID" value="XM_025491952.1"/>
</dbReference>
<evidence type="ECO:0000256" key="7">
    <source>
        <dbReference type="SAM" id="MobiDB-lite"/>
    </source>
</evidence>
<dbReference type="InterPro" id="IPR001796">
    <property type="entry name" value="DHFR_dom"/>
</dbReference>
<evidence type="ECO:0000256" key="1">
    <source>
        <dbReference type="ARBA" id="ARBA00004903"/>
    </source>
</evidence>
<dbReference type="CDD" id="cd00209">
    <property type="entry name" value="DHFR"/>
    <property type="match status" value="1"/>
</dbReference>
<dbReference type="GO" id="GO:0046452">
    <property type="term" value="P:dihydrofolate metabolic process"/>
    <property type="evidence" value="ECO:0007669"/>
    <property type="project" value="TreeGrafter"/>
</dbReference>
<dbReference type="EMBL" id="KZ819323">
    <property type="protein sequence ID" value="PWN22318.1"/>
    <property type="molecule type" value="Genomic_DNA"/>
</dbReference>
<feature type="region of interest" description="Disordered" evidence="7">
    <location>
        <begin position="216"/>
        <end position="246"/>
    </location>
</feature>
<name>A0A316UBT1_9BASI</name>
<dbReference type="PANTHER" id="PTHR48069:SF3">
    <property type="entry name" value="DIHYDROFOLATE REDUCTASE"/>
    <property type="match status" value="1"/>
</dbReference>
<dbReference type="GO" id="GO:0046654">
    <property type="term" value="P:tetrahydrofolate biosynthetic process"/>
    <property type="evidence" value="ECO:0007669"/>
    <property type="project" value="InterPro"/>
</dbReference>
<keyword evidence="4" id="KW-0554">One-carbon metabolism</keyword>
<sequence>MSSTSSAGPLRLTLIAALSPSNGLGVSGGLAWSLKGEMAYFRKATSFVPPSSHPAAGVETKGKAKNAVIMGRNTWESIPPKFRPLKGRINVVVSRTTGEEREKELGISASQDAYLVSSLPSAISLLQSFPSAFADTSDEPSKPLLARTFLIGGAQLYAQALQSLTRSQELDQAKNKEDAVLDRMLITRLLAPEHNECDVFLPEYRTASQIQEDATLLPSASQPSEADRNSNGAGGQEQEPLAEAQWHKESHEILQRFLGPEKVQAGIVTEGEGQKETKYEFQLWSLKGQL</sequence>
<dbReference type="GO" id="GO:0004146">
    <property type="term" value="F:dihydrofolate reductase activity"/>
    <property type="evidence" value="ECO:0007669"/>
    <property type="project" value="UniProtKB-EC"/>
</dbReference>
<dbReference type="GO" id="GO:0046655">
    <property type="term" value="P:folic acid metabolic process"/>
    <property type="evidence" value="ECO:0007669"/>
    <property type="project" value="TreeGrafter"/>
</dbReference>
<evidence type="ECO:0000256" key="5">
    <source>
        <dbReference type="ARBA" id="ARBA00022857"/>
    </source>
</evidence>
<organism evidence="9 10">
    <name type="scientific">Pseudomicrostroma glucosiphilum</name>
    <dbReference type="NCBI Taxonomy" id="1684307"/>
    <lineage>
        <taxon>Eukaryota</taxon>
        <taxon>Fungi</taxon>
        <taxon>Dikarya</taxon>
        <taxon>Basidiomycota</taxon>
        <taxon>Ustilaginomycotina</taxon>
        <taxon>Exobasidiomycetes</taxon>
        <taxon>Microstromatales</taxon>
        <taxon>Microstromatales incertae sedis</taxon>
        <taxon>Pseudomicrostroma</taxon>
    </lineage>
</organism>
<dbReference type="STRING" id="1684307.A0A316UBT1"/>
<proteinExistence type="predicted"/>
<keyword evidence="6" id="KW-0560">Oxidoreductase</keyword>
<evidence type="ECO:0000256" key="2">
    <source>
        <dbReference type="ARBA" id="ARBA00012856"/>
    </source>
</evidence>
<evidence type="ECO:0000256" key="6">
    <source>
        <dbReference type="ARBA" id="ARBA00023002"/>
    </source>
</evidence>
<dbReference type="GO" id="GO:0050661">
    <property type="term" value="F:NADP binding"/>
    <property type="evidence" value="ECO:0007669"/>
    <property type="project" value="InterPro"/>
</dbReference>
<dbReference type="Pfam" id="PF00186">
    <property type="entry name" value="DHFR_1"/>
    <property type="match status" value="1"/>
</dbReference>
<feature type="domain" description="DHFR" evidence="8">
    <location>
        <begin position="11"/>
        <end position="286"/>
    </location>
</feature>
<dbReference type="PANTHER" id="PTHR48069">
    <property type="entry name" value="DIHYDROFOLATE REDUCTASE"/>
    <property type="match status" value="1"/>
</dbReference>
<dbReference type="SUPFAM" id="SSF53597">
    <property type="entry name" value="Dihydrofolate reductase-like"/>
    <property type="match status" value="1"/>
</dbReference>